<dbReference type="Proteomes" id="UP001152622">
    <property type="component" value="Chromosome 20"/>
</dbReference>
<comment type="caution">
    <text evidence="1">The sequence shown here is derived from an EMBL/GenBank/DDBJ whole genome shotgun (WGS) entry which is preliminary data.</text>
</comment>
<accession>A0A9Q1EBF5</accession>
<dbReference type="EMBL" id="JAINUF010000020">
    <property type="protein sequence ID" value="KAJ8335749.1"/>
    <property type="molecule type" value="Genomic_DNA"/>
</dbReference>
<protein>
    <submittedName>
        <fullName evidence="1">Uncharacterized protein</fullName>
    </submittedName>
</protein>
<dbReference type="AlphaFoldDB" id="A0A9Q1EBF5"/>
<proteinExistence type="predicted"/>
<reference evidence="1" key="1">
    <citation type="journal article" date="2023" name="Science">
        <title>Genome structures resolve the early diversification of teleost fishes.</title>
        <authorList>
            <person name="Parey E."/>
            <person name="Louis A."/>
            <person name="Montfort J."/>
            <person name="Bouchez O."/>
            <person name="Roques C."/>
            <person name="Iampietro C."/>
            <person name="Lluch J."/>
            <person name="Castinel A."/>
            <person name="Donnadieu C."/>
            <person name="Desvignes T."/>
            <person name="Floi Bucao C."/>
            <person name="Jouanno E."/>
            <person name="Wen M."/>
            <person name="Mejri S."/>
            <person name="Dirks R."/>
            <person name="Jansen H."/>
            <person name="Henkel C."/>
            <person name="Chen W.J."/>
            <person name="Zahm M."/>
            <person name="Cabau C."/>
            <person name="Klopp C."/>
            <person name="Thompson A.W."/>
            <person name="Robinson-Rechavi M."/>
            <person name="Braasch I."/>
            <person name="Lecointre G."/>
            <person name="Bobe J."/>
            <person name="Postlethwait J.H."/>
            <person name="Berthelot C."/>
            <person name="Roest Crollius H."/>
            <person name="Guiguen Y."/>
        </authorList>
    </citation>
    <scope>NUCLEOTIDE SEQUENCE</scope>
    <source>
        <tissue evidence="1">Blood</tissue>
    </source>
</reference>
<evidence type="ECO:0000313" key="1">
    <source>
        <dbReference type="EMBL" id="KAJ8335749.1"/>
    </source>
</evidence>
<evidence type="ECO:0000313" key="2">
    <source>
        <dbReference type="Proteomes" id="UP001152622"/>
    </source>
</evidence>
<organism evidence="1 2">
    <name type="scientific">Synaphobranchus kaupii</name>
    <name type="common">Kaup's arrowtooth eel</name>
    <dbReference type="NCBI Taxonomy" id="118154"/>
    <lineage>
        <taxon>Eukaryota</taxon>
        <taxon>Metazoa</taxon>
        <taxon>Chordata</taxon>
        <taxon>Craniata</taxon>
        <taxon>Vertebrata</taxon>
        <taxon>Euteleostomi</taxon>
        <taxon>Actinopterygii</taxon>
        <taxon>Neopterygii</taxon>
        <taxon>Teleostei</taxon>
        <taxon>Anguilliformes</taxon>
        <taxon>Synaphobranchidae</taxon>
        <taxon>Synaphobranchus</taxon>
    </lineage>
</organism>
<name>A0A9Q1EBF5_SYNKA</name>
<sequence length="85" mass="9702">MGIHQMHHGKILSQFKVCQDTAIWVLEELDVELIIDEQTKLQGMTTACDYLRSSLLILTLRATASRTADWSRRLTPGFSILDQIE</sequence>
<keyword evidence="2" id="KW-1185">Reference proteome</keyword>
<gene>
    <name evidence="1" type="ORF">SKAU_G00390910</name>
</gene>